<dbReference type="SUPFAM" id="SSF55729">
    <property type="entry name" value="Acyl-CoA N-acyltransferases (Nat)"/>
    <property type="match status" value="2"/>
</dbReference>
<dbReference type="InterPro" id="IPR050832">
    <property type="entry name" value="Bact_Acetyltransf"/>
</dbReference>
<dbReference type="PANTHER" id="PTHR43877">
    <property type="entry name" value="AMINOALKYLPHOSPHONATE N-ACETYLTRANSFERASE-RELATED-RELATED"/>
    <property type="match status" value="1"/>
</dbReference>
<reference evidence="4" key="1">
    <citation type="journal article" date="2023" name="Comput. Struct. Biotechnol. J.">
        <title>Discovery of a novel marine Bacteroidetes with a rich repertoire of carbohydrate-active enzymes.</title>
        <authorList>
            <person name="Chen B."/>
            <person name="Liu G."/>
            <person name="Chen Q."/>
            <person name="Wang H."/>
            <person name="Liu L."/>
            <person name="Tang K."/>
        </authorList>
    </citation>
    <scope>NUCLEOTIDE SEQUENCE</scope>
    <source>
        <strain evidence="4">TK19036</strain>
    </source>
</reference>
<evidence type="ECO:0000256" key="2">
    <source>
        <dbReference type="ARBA" id="ARBA00023315"/>
    </source>
</evidence>
<dbReference type="GO" id="GO:0016747">
    <property type="term" value="F:acyltransferase activity, transferring groups other than amino-acyl groups"/>
    <property type="evidence" value="ECO:0007669"/>
    <property type="project" value="InterPro"/>
</dbReference>
<reference evidence="4" key="2">
    <citation type="journal article" date="2024" name="Antonie Van Leeuwenhoek">
        <title>Roseihalotalea indica gen. nov., sp. nov., a halophilic Bacteroidetes from mesopelagic Southwest Indian Ocean with higher carbohydrate metabolic potential.</title>
        <authorList>
            <person name="Chen B."/>
            <person name="Zhang M."/>
            <person name="Lin D."/>
            <person name="Ye J."/>
            <person name="Tang K."/>
        </authorList>
    </citation>
    <scope>NUCLEOTIDE SEQUENCE</scope>
    <source>
        <strain evidence="4">TK19036</strain>
    </source>
</reference>
<dbReference type="PROSITE" id="PS51186">
    <property type="entry name" value="GNAT"/>
    <property type="match status" value="2"/>
</dbReference>
<evidence type="ECO:0000256" key="1">
    <source>
        <dbReference type="ARBA" id="ARBA00022679"/>
    </source>
</evidence>
<dbReference type="Gene3D" id="3.40.630.30">
    <property type="match status" value="2"/>
</dbReference>
<dbReference type="EMBL" id="CP120682">
    <property type="protein sequence ID" value="WKN38032.1"/>
    <property type="molecule type" value="Genomic_DNA"/>
</dbReference>
<accession>A0AA49GND8</accession>
<dbReference type="InterPro" id="IPR000182">
    <property type="entry name" value="GNAT_dom"/>
</dbReference>
<protein>
    <submittedName>
        <fullName evidence="4">Arsenic resistance N-acetyltransferase ArsN2</fullName>
    </submittedName>
</protein>
<dbReference type="Pfam" id="PF00583">
    <property type="entry name" value="Acetyltransf_1"/>
    <property type="match status" value="1"/>
</dbReference>
<gene>
    <name evidence="4" type="primary">arsN2</name>
    <name evidence="4" type="ORF">K4G66_04835</name>
</gene>
<dbReference type="Pfam" id="PF13508">
    <property type="entry name" value="Acetyltransf_7"/>
    <property type="match status" value="1"/>
</dbReference>
<keyword evidence="2" id="KW-0012">Acyltransferase</keyword>
<dbReference type="NCBIfam" id="NF040501">
    <property type="entry name" value="resist_ArsN2"/>
    <property type="match status" value="1"/>
</dbReference>
<dbReference type="AlphaFoldDB" id="A0AA49GND8"/>
<dbReference type="CDD" id="cd04301">
    <property type="entry name" value="NAT_SF"/>
    <property type="match status" value="2"/>
</dbReference>
<feature type="domain" description="N-acetyltransferase" evidence="3">
    <location>
        <begin position="3"/>
        <end position="172"/>
    </location>
</feature>
<feature type="domain" description="N-acetyltransferase" evidence="3">
    <location>
        <begin position="174"/>
        <end position="316"/>
    </location>
</feature>
<evidence type="ECO:0000313" key="4">
    <source>
        <dbReference type="EMBL" id="WKN38032.1"/>
    </source>
</evidence>
<organism evidence="4">
    <name type="scientific">Roseihalotalea indica</name>
    <dbReference type="NCBI Taxonomy" id="2867963"/>
    <lineage>
        <taxon>Bacteria</taxon>
        <taxon>Pseudomonadati</taxon>
        <taxon>Bacteroidota</taxon>
        <taxon>Cytophagia</taxon>
        <taxon>Cytophagales</taxon>
        <taxon>Catalimonadaceae</taxon>
        <taxon>Roseihalotalea</taxon>
    </lineage>
</organism>
<proteinExistence type="predicted"/>
<dbReference type="InterPro" id="IPR016181">
    <property type="entry name" value="Acyl_CoA_acyltransferase"/>
</dbReference>
<name>A0AA49GND8_9BACT</name>
<sequence length="317" mass="35814">MTIQIKPATPTDAAQLTVLGRQTFVEAFEKDNNPQDFWAYVDEAFQETTIQQELSDPHSAFFIAYTENEAVGYLKLRFDHTPTQLHGTKALEIQRIYVQQSAIGKGIGAQLLQVALRYAQTNAYTTAWLGVWEHNARAITFYQKWDFQIFGSHRFMMGNDPQTDLLMKREIPPLEIVPASSQDLPGITTLLQQQRLPTEDLSDQIQLLVAKDMIEQVIGSCGMEVYEEVGLLRSLAVAPEYQGQGLGQQLVKYLEENARKQGIATLYLLTTTADHFFEKLEYQRVDRSSVPAAIQQTAEFTQLCPSTAVVMQKTITQ</sequence>
<evidence type="ECO:0000259" key="3">
    <source>
        <dbReference type="PROSITE" id="PS51186"/>
    </source>
</evidence>
<keyword evidence="1" id="KW-0808">Transferase</keyword>